<proteinExistence type="predicted"/>
<dbReference type="InterPro" id="IPR038296">
    <property type="entry name" value="ParD_sf"/>
</dbReference>
<keyword evidence="2" id="KW-1185">Reference proteome</keyword>
<accession>A0A9X1P344</accession>
<reference evidence="1" key="1">
    <citation type="submission" date="2022-01" db="EMBL/GenBank/DDBJ databases">
        <title>Jiella avicenniae sp. nov., a novel endophytic bacterium isolated from bark of Avicennia marina.</title>
        <authorList>
            <person name="Tuo L."/>
        </authorList>
    </citation>
    <scope>NUCLEOTIDE SEQUENCE</scope>
    <source>
        <strain evidence="1">CBK1P-4</strain>
    </source>
</reference>
<dbReference type="RefSeq" id="WP_233719980.1">
    <property type="nucleotide sequence ID" value="NZ_JAJUWU010000013.1"/>
</dbReference>
<name>A0A9X1P344_9HYPH</name>
<dbReference type="AlphaFoldDB" id="A0A9X1P344"/>
<organism evidence="1 2">
    <name type="scientific">Jiella avicenniae</name>
    <dbReference type="NCBI Taxonomy" id="2907202"/>
    <lineage>
        <taxon>Bacteria</taxon>
        <taxon>Pseudomonadati</taxon>
        <taxon>Pseudomonadota</taxon>
        <taxon>Alphaproteobacteria</taxon>
        <taxon>Hyphomicrobiales</taxon>
        <taxon>Aurantimonadaceae</taxon>
        <taxon>Jiella</taxon>
    </lineage>
</organism>
<dbReference type="Gene3D" id="6.10.10.120">
    <property type="entry name" value="Antitoxin ParD1-like"/>
    <property type="match status" value="1"/>
</dbReference>
<gene>
    <name evidence="1" type="ORF">LZD57_13350</name>
</gene>
<protein>
    <submittedName>
        <fullName evidence="1">Uncharacterized protein</fullName>
    </submittedName>
</protein>
<evidence type="ECO:0000313" key="2">
    <source>
        <dbReference type="Proteomes" id="UP001139035"/>
    </source>
</evidence>
<evidence type="ECO:0000313" key="1">
    <source>
        <dbReference type="EMBL" id="MCE7028979.1"/>
    </source>
</evidence>
<dbReference type="Proteomes" id="UP001139035">
    <property type="component" value="Unassembled WGS sequence"/>
</dbReference>
<sequence>MTITLTADQEALVRRALERGVGSSEEAVIDAALRSLGENPEPDILERTGMEAAALNRELERGLSGPGEPWEGADAFEAKLRAKYPHGRSNQ</sequence>
<dbReference type="EMBL" id="JAJUWU010000013">
    <property type="protein sequence ID" value="MCE7028979.1"/>
    <property type="molecule type" value="Genomic_DNA"/>
</dbReference>
<comment type="caution">
    <text evidence="1">The sequence shown here is derived from an EMBL/GenBank/DDBJ whole genome shotgun (WGS) entry which is preliminary data.</text>
</comment>